<dbReference type="AlphaFoldDB" id="A0A672V046"/>
<accession>A0A672V046</accession>
<keyword evidence="3" id="KW-1185">Reference proteome</keyword>
<dbReference type="GO" id="GO:0006508">
    <property type="term" value="P:proteolysis"/>
    <property type="evidence" value="ECO:0007669"/>
    <property type="project" value="InterPro"/>
</dbReference>
<name>A0A672V046_STRHB</name>
<dbReference type="GO" id="GO:0004252">
    <property type="term" value="F:serine-type endopeptidase activity"/>
    <property type="evidence" value="ECO:0007669"/>
    <property type="project" value="InterPro"/>
</dbReference>
<dbReference type="InterPro" id="IPR001254">
    <property type="entry name" value="Trypsin_dom"/>
</dbReference>
<dbReference type="Gene3D" id="2.40.10.10">
    <property type="entry name" value="Trypsin-like serine proteases"/>
    <property type="match status" value="1"/>
</dbReference>
<dbReference type="Pfam" id="PF00089">
    <property type="entry name" value="Trypsin"/>
    <property type="match status" value="1"/>
</dbReference>
<proteinExistence type="predicted"/>
<evidence type="ECO:0000313" key="3">
    <source>
        <dbReference type="Proteomes" id="UP000472266"/>
    </source>
</evidence>
<evidence type="ECO:0000313" key="2">
    <source>
        <dbReference type="Ensembl" id="ENSSHBP00005020109.1"/>
    </source>
</evidence>
<dbReference type="Proteomes" id="UP000472266">
    <property type="component" value="Chromosome 21"/>
</dbReference>
<dbReference type="SUPFAM" id="SSF50494">
    <property type="entry name" value="Trypsin-like serine proteases"/>
    <property type="match status" value="1"/>
</dbReference>
<feature type="domain" description="Peptidase S1" evidence="1">
    <location>
        <begin position="17"/>
        <end position="53"/>
    </location>
</feature>
<evidence type="ECO:0000259" key="1">
    <source>
        <dbReference type="Pfam" id="PF00089"/>
    </source>
</evidence>
<dbReference type="Ensembl" id="ENSSHBT00005023987.1">
    <property type="protein sequence ID" value="ENSSHBP00005020109.1"/>
    <property type="gene ID" value="ENSSHBG00005017170.1"/>
</dbReference>
<organism evidence="2 3">
    <name type="scientific">Strigops habroptila</name>
    <name type="common">Kakapo</name>
    <dbReference type="NCBI Taxonomy" id="2489341"/>
    <lineage>
        <taxon>Eukaryota</taxon>
        <taxon>Metazoa</taxon>
        <taxon>Chordata</taxon>
        <taxon>Craniata</taxon>
        <taxon>Vertebrata</taxon>
        <taxon>Euteleostomi</taxon>
        <taxon>Archelosauria</taxon>
        <taxon>Archosauria</taxon>
        <taxon>Dinosauria</taxon>
        <taxon>Saurischia</taxon>
        <taxon>Theropoda</taxon>
        <taxon>Coelurosauria</taxon>
        <taxon>Aves</taxon>
        <taxon>Neognathae</taxon>
        <taxon>Neoaves</taxon>
        <taxon>Telluraves</taxon>
        <taxon>Australaves</taxon>
        <taxon>Psittaciformes</taxon>
        <taxon>Psittacidae</taxon>
        <taxon>Strigops</taxon>
    </lineage>
</organism>
<dbReference type="GeneTree" id="ENSGT00940000155418"/>
<dbReference type="InterPro" id="IPR043504">
    <property type="entry name" value="Peptidase_S1_PA_chymotrypsin"/>
</dbReference>
<dbReference type="InterPro" id="IPR009003">
    <property type="entry name" value="Peptidase_S1_PA"/>
</dbReference>
<reference evidence="2" key="2">
    <citation type="submission" date="2025-08" db="UniProtKB">
        <authorList>
            <consortium name="Ensembl"/>
        </authorList>
    </citation>
    <scope>IDENTIFICATION</scope>
</reference>
<protein>
    <recommendedName>
        <fullName evidence="1">Peptidase S1 domain-containing protein</fullName>
    </recommendedName>
</protein>
<reference evidence="2" key="3">
    <citation type="submission" date="2025-09" db="UniProtKB">
        <authorList>
            <consortium name="Ensembl"/>
        </authorList>
    </citation>
    <scope>IDENTIFICATION</scope>
</reference>
<sequence>PMDVSPEHCPMAWGMEGGTAARGEWPWQVSLWLRRKEHKCGAVLIADRWLLSAPTGSWPHSHKPTCPSPSLHPAPWLRSCAPLEAHTAYCRCASMGSLTSMLSVTYPVSPNISIPTPVSQAFPHQGIPTWAKPGVTPISSPCAMHCTPSSGYTSALLQPSQAFYM</sequence>
<reference evidence="2 3" key="1">
    <citation type="submission" date="2019-11" db="EMBL/GenBank/DDBJ databases">
        <title>Strigops habroptila (kakapo) genome, bStrHab1, primary haplotype, v2.</title>
        <authorList>
            <person name="Jarvis E.D."/>
            <person name="Howard J."/>
            <person name="Rhie A."/>
            <person name="Phillippy A."/>
            <person name="Korlach J."/>
            <person name="Digby A."/>
            <person name="Iorns D."/>
            <person name="Eason D."/>
            <person name="Robertson B."/>
            <person name="Raemaekers T."/>
            <person name="Howe K."/>
            <person name="Lewin H."/>
            <person name="Damas J."/>
            <person name="Hastie A."/>
            <person name="Tracey A."/>
            <person name="Chow W."/>
            <person name="Fedrigo O."/>
        </authorList>
    </citation>
    <scope>NUCLEOTIDE SEQUENCE [LARGE SCALE GENOMIC DNA]</scope>
</reference>